<feature type="region of interest" description="Disordered" evidence="1">
    <location>
        <begin position="1"/>
        <end position="25"/>
    </location>
</feature>
<reference evidence="3 4" key="1">
    <citation type="submission" date="2018-05" db="EMBL/GenBank/DDBJ databases">
        <authorList>
            <consortium name="IHU Genomes"/>
        </authorList>
    </citation>
    <scope>NUCLEOTIDE SEQUENCE [LARGE SCALE GENOMIC DNA]</scope>
    <source>
        <strain evidence="3 4">P7335</strain>
    </source>
</reference>
<organism evidence="3 4">
    <name type="scientific">Mycolicibacterium parafortuitum</name>
    <name type="common">Mycobacterium parafortuitum</name>
    <dbReference type="NCBI Taxonomy" id="39692"/>
    <lineage>
        <taxon>Bacteria</taxon>
        <taxon>Bacillati</taxon>
        <taxon>Actinomycetota</taxon>
        <taxon>Actinomycetes</taxon>
        <taxon>Mycobacteriales</taxon>
        <taxon>Mycobacteriaceae</taxon>
        <taxon>Mycolicibacterium</taxon>
    </lineage>
</organism>
<dbReference type="Gene3D" id="2.60.40.2880">
    <property type="entry name" value="MmpS1-5, C-terminal soluble domain"/>
    <property type="match status" value="1"/>
</dbReference>
<dbReference type="InterPro" id="IPR038468">
    <property type="entry name" value="MmpS_C"/>
</dbReference>
<evidence type="ECO:0000256" key="1">
    <source>
        <dbReference type="SAM" id="MobiDB-lite"/>
    </source>
</evidence>
<protein>
    <submittedName>
        <fullName evidence="3">Uncharacterized protein</fullName>
    </submittedName>
</protein>
<gene>
    <name evidence="3" type="ORF">MPP7335_02662</name>
</gene>
<evidence type="ECO:0000313" key="4">
    <source>
        <dbReference type="Proteomes" id="UP000252008"/>
    </source>
</evidence>
<name>A0A375YIH0_MYCPF</name>
<sequence length="288" mass="31084">MAYPPPWQGHPGVHPPRYAPRPAPGPRRPDRSWIVALVIVAAVAACLIAVSGIYHVMKLASPTPQRDFTVVFEIGGTAQSAHLNFGWPDHEMEPSDFETWPTHSSPWRREVSFRAPDDLPVRVDLVAFAAGEKGGVTCRISVDGRTVAEDLGDDDIARCEGDARKLLAPTTGATPAPASTPATGPPPTSDIIAGLELPAGSTGLRDSGEGRESWEVPLPYAEAVDKLRAQLPVNLPYRGLPWCWEHVERDLTMWTWGDADEQIYVTVNGAVRKGSAVAIVHKARSPGC</sequence>
<dbReference type="EMBL" id="UEGS01000001">
    <property type="protein sequence ID" value="SRX80916.1"/>
    <property type="molecule type" value="Genomic_DNA"/>
</dbReference>
<keyword evidence="2" id="KW-0812">Transmembrane</keyword>
<evidence type="ECO:0000256" key="2">
    <source>
        <dbReference type="SAM" id="Phobius"/>
    </source>
</evidence>
<keyword evidence="2" id="KW-1133">Transmembrane helix</keyword>
<dbReference type="Proteomes" id="UP000252008">
    <property type="component" value="Unassembled WGS sequence"/>
</dbReference>
<feature type="transmembrane region" description="Helical" evidence="2">
    <location>
        <begin position="33"/>
        <end position="56"/>
    </location>
</feature>
<feature type="region of interest" description="Disordered" evidence="1">
    <location>
        <begin position="167"/>
        <end position="192"/>
    </location>
</feature>
<dbReference type="AlphaFoldDB" id="A0A375YIH0"/>
<accession>A0A375YIH0</accession>
<keyword evidence="4" id="KW-1185">Reference proteome</keyword>
<feature type="compositionally biased region" description="Low complexity" evidence="1">
    <location>
        <begin position="168"/>
        <end position="182"/>
    </location>
</feature>
<evidence type="ECO:0000313" key="3">
    <source>
        <dbReference type="EMBL" id="SRX80916.1"/>
    </source>
</evidence>
<keyword evidence="2" id="KW-0472">Membrane</keyword>
<proteinExistence type="predicted"/>